<reference evidence="8 9" key="1">
    <citation type="submission" date="2020-06" db="EMBL/GenBank/DDBJ databases">
        <title>Oricola thermophila sp. nov. isolated from a tidal sediments.</title>
        <authorList>
            <person name="Kwon K.K."/>
            <person name="Yang S.-H."/>
            <person name="Park M.-J."/>
        </authorList>
    </citation>
    <scope>NUCLEOTIDE SEQUENCE [LARGE SCALE GENOMIC DNA]</scope>
    <source>
        <strain evidence="8 9">MEBiC13590</strain>
    </source>
</reference>
<evidence type="ECO:0000256" key="2">
    <source>
        <dbReference type="ARBA" id="ARBA00022603"/>
    </source>
</evidence>
<keyword evidence="4 6" id="KW-0949">S-adenosyl-L-methionine</keyword>
<feature type="binding site" evidence="6">
    <location>
        <position position="345"/>
    </location>
    <ligand>
        <name>S-adenosyl-L-methionine</name>
        <dbReference type="ChEBI" id="CHEBI:59789"/>
    </ligand>
</feature>
<dbReference type="AlphaFoldDB" id="A0A6N1VHV0"/>
<dbReference type="Gene3D" id="2.40.50.140">
    <property type="entry name" value="Nucleic acid-binding proteins"/>
    <property type="match status" value="1"/>
</dbReference>
<dbReference type="GO" id="GO:0070041">
    <property type="term" value="F:rRNA (uridine-C5-)-methyltransferase activity"/>
    <property type="evidence" value="ECO:0007669"/>
    <property type="project" value="TreeGrafter"/>
</dbReference>
<dbReference type="PANTHER" id="PTHR11061">
    <property type="entry name" value="RNA M5U METHYLTRANSFERASE"/>
    <property type="match status" value="1"/>
</dbReference>
<dbReference type="KEGG" id="orm:HTY61_10795"/>
<keyword evidence="2 6" id="KW-0489">Methyltransferase</keyword>
<evidence type="ECO:0000256" key="3">
    <source>
        <dbReference type="ARBA" id="ARBA00022679"/>
    </source>
</evidence>
<keyword evidence="1" id="KW-0408">Iron</keyword>
<dbReference type="Gene3D" id="3.40.50.150">
    <property type="entry name" value="Vaccinia Virus protein VP39"/>
    <property type="match status" value="1"/>
</dbReference>
<dbReference type="GO" id="GO:0070475">
    <property type="term" value="P:rRNA base methylation"/>
    <property type="evidence" value="ECO:0007669"/>
    <property type="project" value="TreeGrafter"/>
</dbReference>
<feature type="binding site" evidence="6">
    <location>
        <position position="295"/>
    </location>
    <ligand>
        <name>S-adenosyl-L-methionine</name>
        <dbReference type="ChEBI" id="CHEBI:59789"/>
    </ligand>
</feature>
<sequence>MSRTETLTIDELGARGDGVAKSGDGQVFVPYTLAGETVTVIADGRRAALLSVRTPSPDRVEPVCRHFETCGGCALQHMGPDAYRTWKAGLLDRALGARGLDTSVIRQAHFCEPRTRRRAVFSAILTEKGVLLGFQQAASNTVVDIEECHVIAPEIDAARPALKAVLEPLLPAGRTVHATVNLTLSGLDVAVEGKIAPDDRQKRAAADIVRAEGLARLTVNGEIVLAPKRPLVAFDDVMVSPPPGAFLQAVPEMETVMADLVTGHMAKSKRVADLYAGCGTFALRLAKSSTVHAVEGDGPALAALDRGFRDNSDRKLKPVTVERRDLARRPMTAHELRVFDGVVFDPPRAGAEAQAREIAASTVRRVAAISCNPETLARDLAILIQAGFTLKSVTPVDQFIWTPHLEAVALLERRTGRKRHWSDM</sequence>
<dbReference type="Gene3D" id="2.40.50.1070">
    <property type="match status" value="1"/>
</dbReference>
<dbReference type="RefSeq" id="WP_175276795.1">
    <property type="nucleotide sequence ID" value="NZ_CP054836.1"/>
</dbReference>
<protein>
    <submittedName>
        <fullName evidence="8">Class I SAM-dependent RNA methyltransferase</fullName>
    </submittedName>
</protein>
<feature type="active site" description="Nucleophile" evidence="6">
    <location>
        <position position="371"/>
    </location>
</feature>
<evidence type="ECO:0000256" key="5">
    <source>
        <dbReference type="ARBA" id="ARBA00023014"/>
    </source>
</evidence>
<comment type="similarity">
    <text evidence="6">Belongs to the class I-like SAM-binding methyltransferase superfamily. RNA M5U methyltransferase family.</text>
</comment>
<evidence type="ECO:0000313" key="8">
    <source>
        <dbReference type="EMBL" id="QKV18902.1"/>
    </source>
</evidence>
<evidence type="ECO:0000256" key="1">
    <source>
        <dbReference type="ARBA" id="ARBA00022485"/>
    </source>
</evidence>
<dbReference type="SUPFAM" id="SSF53335">
    <property type="entry name" value="S-adenosyl-L-methionine-dependent methyltransferases"/>
    <property type="match status" value="1"/>
</dbReference>
<dbReference type="InterPro" id="IPR029063">
    <property type="entry name" value="SAM-dependent_MTases_sf"/>
</dbReference>
<gene>
    <name evidence="8" type="ORF">HTY61_10795</name>
</gene>
<proteinExistence type="inferred from homology"/>
<dbReference type="PROSITE" id="PS01230">
    <property type="entry name" value="TRMA_1"/>
    <property type="match status" value="1"/>
</dbReference>
<accession>A0A6N1VHV0</accession>
<dbReference type="CDD" id="cd02440">
    <property type="entry name" value="AdoMet_MTases"/>
    <property type="match status" value="1"/>
</dbReference>
<dbReference type="EMBL" id="CP054836">
    <property type="protein sequence ID" value="QKV18902.1"/>
    <property type="molecule type" value="Genomic_DNA"/>
</dbReference>
<keyword evidence="9" id="KW-1185">Reference proteome</keyword>
<evidence type="ECO:0000256" key="6">
    <source>
        <dbReference type="PROSITE-ProRule" id="PRU01024"/>
    </source>
</evidence>
<evidence type="ECO:0000256" key="7">
    <source>
        <dbReference type="PROSITE-ProRule" id="PRU10015"/>
    </source>
</evidence>
<feature type="active site" evidence="7">
    <location>
        <position position="371"/>
    </location>
</feature>
<dbReference type="PANTHER" id="PTHR11061:SF49">
    <property type="entry name" value="23S RRNA (URACIL(1939)-C(5))-METHYLTRANSFERASE RLMD"/>
    <property type="match status" value="1"/>
</dbReference>
<evidence type="ECO:0000313" key="9">
    <source>
        <dbReference type="Proteomes" id="UP000509367"/>
    </source>
</evidence>
<dbReference type="InterPro" id="IPR012340">
    <property type="entry name" value="NA-bd_OB-fold"/>
</dbReference>
<keyword evidence="1" id="KW-0479">Metal-binding</keyword>
<keyword evidence="5" id="KW-0411">Iron-sulfur</keyword>
<dbReference type="InterPro" id="IPR030390">
    <property type="entry name" value="MeTrfase_TrmA_AS"/>
</dbReference>
<evidence type="ECO:0000256" key="4">
    <source>
        <dbReference type="ARBA" id="ARBA00022691"/>
    </source>
</evidence>
<dbReference type="Proteomes" id="UP000509367">
    <property type="component" value="Chromosome"/>
</dbReference>
<feature type="binding site" evidence="6">
    <location>
        <position position="275"/>
    </location>
    <ligand>
        <name>S-adenosyl-L-methionine</name>
        <dbReference type="ChEBI" id="CHEBI:59789"/>
    </ligand>
</feature>
<keyword evidence="3 6" id="KW-0808">Transferase</keyword>
<dbReference type="SUPFAM" id="SSF50249">
    <property type="entry name" value="Nucleic acid-binding proteins"/>
    <property type="match status" value="1"/>
</dbReference>
<dbReference type="Pfam" id="PF05958">
    <property type="entry name" value="tRNA_U5-meth_tr"/>
    <property type="match status" value="1"/>
</dbReference>
<name>A0A6N1VHV0_9HYPH</name>
<dbReference type="InterPro" id="IPR010280">
    <property type="entry name" value="U5_MeTrfase_fam"/>
</dbReference>
<dbReference type="PROSITE" id="PS51687">
    <property type="entry name" value="SAM_MT_RNA_M5U"/>
    <property type="match status" value="1"/>
</dbReference>
<feature type="binding site" evidence="6">
    <location>
        <position position="248"/>
    </location>
    <ligand>
        <name>S-adenosyl-L-methionine</name>
        <dbReference type="ChEBI" id="CHEBI:59789"/>
    </ligand>
</feature>
<dbReference type="GO" id="GO:0051539">
    <property type="term" value="F:4 iron, 4 sulfur cluster binding"/>
    <property type="evidence" value="ECO:0007669"/>
    <property type="project" value="UniProtKB-KW"/>
</dbReference>
<organism evidence="8 9">
    <name type="scientific">Oricola thermophila</name>
    <dbReference type="NCBI Taxonomy" id="2742145"/>
    <lineage>
        <taxon>Bacteria</taxon>
        <taxon>Pseudomonadati</taxon>
        <taxon>Pseudomonadota</taxon>
        <taxon>Alphaproteobacteria</taxon>
        <taxon>Hyphomicrobiales</taxon>
        <taxon>Ahrensiaceae</taxon>
        <taxon>Oricola</taxon>
    </lineage>
</organism>
<keyword evidence="1" id="KW-0004">4Fe-4S</keyword>